<evidence type="ECO:0000313" key="5">
    <source>
        <dbReference type="EMBL" id="PTX63986.1"/>
    </source>
</evidence>
<dbReference type="AlphaFoldDB" id="A0A2T6C6U0"/>
<evidence type="ECO:0000259" key="4">
    <source>
        <dbReference type="PROSITE" id="PS51379"/>
    </source>
</evidence>
<evidence type="ECO:0000256" key="3">
    <source>
        <dbReference type="ARBA" id="ARBA00034078"/>
    </source>
</evidence>
<dbReference type="Gene3D" id="3.10.20.30">
    <property type="match status" value="1"/>
</dbReference>
<evidence type="ECO:0000313" key="6">
    <source>
        <dbReference type="Proteomes" id="UP000244090"/>
    </source>
</evidence>
<dbReference type="Proteomes" id="UP000244090">
    <property type="component" value="Unassembled WGS sequence"/>
</dbReference>
<gene>
    <name evidence="5" type="ORF">C8N46_101596</name>
</gene>
<accession>A0A2T6C6U0</accession>
<dbReference type="InterPro" id="IPR050573">
    <property type="entry name" value="SDH/FRD_Iron-Sulfur"/>
</dbReference>
<dbReference type="NCBIfam" id="NF005746">
    <property type="entry name" value="PRK07570.1"/>
    <property type="match status" value="1"/>
</dbReference>
<proteinExistence type="inferred from homology"/>
<sequence length="248" mass="27122">MNLTLKIWRQKNANAQGKMVDYQISNVSPDMSFLEMLDVLNTELIEKGEEPVSFDHDCREGICGSCSLYINGEAHGPDRLITTCQLHMRKFKDGDTIYIEPWRAKAFPVIKDLIVDRSAFDRIQHAGGFISVNTSGNTQDANAIPIEKANADAAFDAATCIGCGACVASCKNSSAMLFVSAKVSQFALLPQGQIEATDRVMNMVNQMDAEGFGNCTNTGACEVECPKGISLENIARMNREYLKASFKG</sequence>
<dbReference type="InterPro" id="IPR025192">
    <property type="entry name" value="Succ_DH/fum_Rdtase_N"/>
</dbReference>
<dbReference type="Pfam" id="PF13183">
    <property type="entry name" value="Fer4_8"/>
    <property type="match status" value="1"/>
</dbReference>
<evidence type="ECO:0000256" key="2">
    <source>
        <dbReference type="ARBA" id="ARBA00009433"/>
    </source>
</evidence>
<dbReference type="InterPro" id="IPR012675">
    <property type="entry name" value="Beta-grasp_dom_sf"/>
</dbReference>
<dbReference type="Gene3D" id="1.10.1060.10">
    <property type="entry name" value="Alpha-helical ferredoxin"/>
    <property type="match status" value="1"/>
</dbReference>
<reference evidence="5 6" key="1">
    <citation type="submission" date="2018-04" db="EMBL/GenBank/DDBJ databases">
        <title>Genomic Encyclopedia of Archaeal and Bacterial Type Strains, Phase II (KMG-II): from individual species to whole genera.</title>
        <authorList>
            <person name="Goeker M."/>
        </authorList>
    </citation>
    <scope>NUCLEOTIDE SEQUENCE [LARGE SCALE GENOMIC DNA]</scope>
    <source>
        <strain evidence="5 6">DSM 25731</strain>
    </source>
</reference>
<dbReference type="InterPro" id="IPR017896">
    <property type="entry name" value="4Fe4S_Fe-S-bd"/>
</dbReference>
<dbReference type="InterPro" id="IPR006058">
    <property type="entry name" value="2Fe2S_fd_BS"/>
</dbReference>
<comment type="caution">
    <text evidence="5">The sequence shown here is derived from an EMBL/GenBank/DDBJ whole genome shotgun (WGS) entry which is preliminary data.</text>
</comment>
<dbReference type="GO" id="GO:0009060">
    <property type="term" value="P:aerobic respiration"/>
    <property type="evidence" value="ECO:0007669"/>
    <property type="project" value="TreeGrafter"/>
</dbReference>
<comment type="cofactor">
    <cofactor evidence="1">
        <name>[3Fe-4S] cluster</name>
        <dbReference type="ChEBI" id="CHEBI:21137"/>
    </cofactor>
</comment>
<dbReference type="SUPFAM" id="SSF54292">
    <property type="entry name" value="2Fe-2S ferredoxin-like"/>
    <property type="match status" value="1"/>
</dbReference>
<dbReference type="PANTHER" id="PTHR11921:SF41">
    <property type="entry name" value="SUCCINATE DEHYDROGENASE"/>
    <property type="match status" value="1"/>
</dbReference>
<comment type="similarity">
    <text evidence="2">Belongs to the succinate dehydrogenase/fumarate reductase iron-sulfur protein family.</text>
</comment>
<dbReference type="InterPro" id="IPR009051">
    <property type="entry name" value="Helical_ferredxn"/>
</dbReference>
<dbReference type="PROSITE" id="PS00197">
    <property type="entry name" value="2FE2S_FER_1"/>
    <property type="match status" value="1"/>
</dbReference>
<dbReference type="RefSeq" id="WP_108113337.1">
    <property type="nucleotide sequence ID" value="NZ_QBKT01000001.1"/>
</dbReference>
<keyword evidence="6" id="KW-1185">Reference proteome</keyword>
<name>A0A2T6C6U0_9FLAO</name>
<dbReference type="PANTHER" id="PTHR11921">
    <property type="entry name" value="SUCCINATE DEHYDROGENASE IRON-SULFUR PROTEIN"/>
    <property type="match status" value="1"/>
</dbReference>
<comment type="cofactor">
    <cofactor evidence="3">
        <name>[2Fe-2S] cluster</name>
        <dbReference type="ChEBI" id="CHEBI:190135"/>
    </cofactor>
</comment>
<dbReference type="SUPFAM" id="SSF46548">
    <property type="entry name" value="alpha-helical ferredoxin"/>
    <property type="match status" value="1"/>
</dbReference>
<dbReference type="Pfam" id="PF13085">
    <property type="entry name" value="Fer2_3"/>
    <property type="match status" value="1"/>
</dbReference>
<dbReference type="OrthoDB" id="9804391at2"/>
<protein>
    <submittedName>
        <fullName evidence="5">Succinate dehydrogenase / fumarate reductase iron-sulfur subunit</fullName>
    </submittedName>
</protein>
<dbReference type="GO" id="GO:0051537">
    <property type="term" value="F:2 iron, 2 sulfur cluster binding"/>
    <property type="evidence" value="ECO:0007669"/>
    <property type="project" value="InterPro"/>
</dbReference>
<organism evidence="5 6">
    <name type="scientific">Kordia periserrulae</name>
    <dbReference type="NCBI Taxonomy" id="701523"/>
    <lineage>
        <taxon>Bacteria</taxon>
        <taxon>Pseudomonadati</taxon>
        <taxon>Bacteroidota</taxon>
        <taxon>Flavobacteriia</taxon>
        <taxon>Flavobacteriales</taxon>
        <taxon>Flavobacteriaceae</taxon>
        <taxon>Kordia</taxon>
    </lineage>
</organism>
<dbReference type="GO" id="GO:0022904">
    <property type="term" value="P:respiratory electron transport chain"/>
    <property type="evidence" value="ECO:0007669"/>
    <property type="project" value="TreeGrafter"/>
</dbReference>
<dbReference type="GO" id="GO:0009055">
    <property type="term" value="F:electron transfer activity"/>
    <property type="evidence" value="ECO:0007669"/>
    <property type="project" value="InterPro"/>
</dbReference>
<evidence type="ECO:0000256" key="1">
    <source>
        <dbReference type="ARBA" id="ARBA00001927"/>
    </source>
</evidence>
<feature type="domain" description="4Fe-4S ferredoxin-type" evidence="4">
    <location>
        <begin position="151"/>
        <end position="181"/>
    </location>
</feature>
<dbReference type="InterPro" id="IPR036010">
    <property type="entry name" value="2Fe-2S_ferredoxin-like_sf"/>
</dbReference>
<dbReference type="EMBL" id="QBKT01000001">
    <property type="protein sequence ID" value="PTX63986.1"/>
    <property type="molecule type" value="Genomic_DNA"/>
</dbReference>
<dbReference type="PROSITE" id="PS51379">
    <property type="entry name" value="4FE4S_FER_2"/>
    <property type="match status" value="1"/>
</dbReference>